<sequence length="525" mass="55668">MSDMSHLSIIDGAFLHLESPEMPMHVGSLALFDPPEGGATDWYEAVKAHVAGRMHLAPVFTRKLALMPFDLANPVWIPDDDIDLDYHVRYLVLPKPGTMAQMEALCARLHSSLLDRSRPLWEFYVIEGLADGRLGFYSKVHHAAVDGQAAVAMANSVFDLTPEPRRVKPPRARRGHRYQLGVAELLGAALSNQARQVVEFAKLLPPLLGAASGAAVDAARQALAQRRAGGAATAGPKLKMAPPTPFNMPITNQRAFAGVALPLGEVKAIGKGLGGSINDMVMWLCSTALRDYLAEGRELPPKTLVAGVPISLRAEGDTSANNQVSGTVIDLATQEKDPAKRLAQIMAGTQAMKATMGSFGNLIPTDFPSLGSPWLLSGLASLYGRSRLASRLRVANLTISNVPGPQVPLYLAGATMTGMFPLSIVVHGVALNITVQSYRGQLCFGLIACRRAVPDVGELAQALDRAMGALRKLAGAQAAAAPAAAPEPVPEPAPRKRARPKLAVVEAAAAPAEAARPRTARRRAA</sequence>
<dbReference type="GO" id="GO:0001666">
    <property type="term" value="P:response to hypoxia"/>
    <property type="evidence" value="ECO:0007669"/>
    <property type="project" value="TreeGrafter"/>
</dbReference>
<dbReference type="NCBIfam" id="TIGR02946">
    <property type="entry name" value="acyl_WS_DGAT"/>
    <property type="match status" value="1"/>
</dbReference>
<evidence type="ECO:0000313" key="15">
    <source>
        <dbReference type="Proteomes" id="UP000301751"/>
    </source>
</evidence>
<evidence type="ECO:0000256" key="1">
    <source>
        <dbReference type="ARBA" id="ARBA00004771"/>
    </source>
</evidence>
<evidence type="ECO:0000256" key="2">
    <source>
        <dbReference type="ARBA" id="ARBA00005189"/>
    </source>
</evidence>
<feature type="region of interest" description="Disordered" evidence="11">
    <location>
        <begin position="479"/>
        <end position="502"/>
    </location>
</feature>
<name>A0A480AYZ8_9BURK</name>
<dbReference type="PANTHER" id="PTHR31650">
    <property type="entry name" value="O-ACYLTRANSFERASE (WSD1-LIKE) FAMILY PROTEIN"/>
    <property type="match status" value="1"/>
</dbReference>
<dbReference type="GO" id="GO:0004144">
    <property type="term" value="F:diacylglycerol O-acyltransferase activity"/>
    <property type="evidence" value="ECO:0007669"/>
    <property type="project" value="UniProtKB-EC"/>
</dbReference>
<evidence type="ECO:0000256" key="6">
    <source>
        <dbReference type="ARBA" id="ARBA00022679"/>
    </source>
</evidence>
<dbReference type="InterPro" id="IPR014292">
    <property type="entry name" value="Acyl_transf_WS/DGAT"/>
</dbReference>
<dbReference type="PANTHER" id="PTHR31650:SF1">
    <property type="entry name" value="WAX ESTER SYNTHASE_DIACYLGLYCEROL ACYLTRANSFERASE 4-RELATED"/>
    <property type="match status" value="1"/>
</dbReference>
<keyword evidence="9 14" id="KW-0012">Acyltransferase</keyword>
<comment type="pathway">
    <text evidence="1">Glycerolipid metabolism; triacylglycerol biosynthesis.</text>
</comment>
<dbReference type="AlphaFoldDB" id="A0A480AYZ8"/>
<feature type="domain" description="O-acyltransferase WSD1-like N-terminal" evidence="12">
    <location>
        <begin position="7"/>
        <end position="281"/>
    </location>
</feature>
<proteinExistence type="inferred from homology"/>
<evidence type="ECO:0000256" key="8">
    <source>
        <dbReference type="ARBA" id="ARBA00023098"/>
    </source>
</evidence>
<feature type="domain" description="O-acyltransferase WSD1 C-terminal" evidence="13">
    <location>
        <begin position="322"/>
        <end position="470"/>
    </location>
</feature>
<evidence type="ECO:0000256" key="11">
    <source>
        <dbReference type="SAM" id="MobiDB-lite"/>
    </source>
</evidence>
<evidence type="ECO:0000259" key="12">
    <source>
        <dbReference type="Pfam" id="PF03007"/>
    </source>
</evidence>
<comment type="catalytic activity">
    <reaction evidence="10">
        <text>an acyl-CoA + a 1,2-diacyl-sn-glycerol = a triacyl-sn-glycerol + CoA</text>
        <dbReference type="Rhea" id="RHEA:10868"/>
        <dbReference type="ChEBI" id="CHEBI:17815"/>
        <dbReference type="ChEBI" id="CHEBI:57287"/>
        <dbReference type="ChEBI" id="CHEBI:58342"/>
        <dbReference type="ChEBI" id="CHEBI:64615"/>
        <dbReference type="EC" id="2.3.1.20"/>
    </reaction>
</comment>
<dbReference type="Pfam" id="PF03007">
    <property type="entry name" value="WS_DGAT_cat"/>
    <property type="match status" value="1"/>
</dbReference>
<evidence type="ECO:0000256" key="3">
    <source>
        <dbReference type="ARBA" id="ARBA00009587"/>
    </source>
</evidence>
<dbReference type="GO" id="GO:0071731">
    <property type="term" value="P:response to nitric oxide"/>
    <property type="evidence" value="ECO:0007669"/>
    <property type="project" value="TreeGrafter"/>
</dbReference>
<protein>
    <recommendedName>
        <fullName evidence="4">diacylglycerol O-acyltransferase</fullName>
        <ecNumber evidence="4">2.3.1.20</ecNumber>
    </recommendedName>
</protein>
<dbReference type="EC" id="2.3.1.20" evidence="4"/>
<keyword evidence="6 14" id="KW-0808">Transferase</keyword>
<dbReference type="GO" id="GO:0051701">
    <property type="term" value="P:biological process involved in interaction with host"/>
    <property type="evidence" value="ECO:0007669"/>
    <property type="project" value="TreeGrafter"/>
</dbReference>
<reference evidence="15" key="1">
    <citation type="submission" date="2019-03" db="EMBL/GenBank/DDBJ databases">
        <title>Aquabacterium pictum sp.nov., the first bacteriochlorophyll a-containing freshwater bacterium in the genus Aquabacterium of the class Betaproteobacteria.</title>
        <authorList>
            <person name="Hirose S."/>
            <person name="Tank M."/>
            <person name="Hara E."/>
            <person name="Tamaki H."/>
            <person name="Takaichi S."/>
            <person name="Haruta S."/>
            <person name="Hanada S."/>
        </authorList>
    </citation>
    <scope>NUCLEOTIDE SEQUENCE [LARGE SCALE GENOMIC DNA]</scope>
    <source>
        <strain evidence="15">W35</strain>
    </source>
</reference>
<keyword evidence="7" id="KW-0319">Glycerol metabolism</keyword>
<dbReference type="GO" id="GO:0005886">
    <property type="term" value="C:plasma membrane"/>
    <property type="evidence" value="ECO:0007669"/>
    <property type="project" value="TreeGrafter"/>
</dbReference>
<dbReference type="Proteomes" id="UP000301751">
    <property type="component" value="Unassembled WGS sequence"/>
</dbReference>
<evidence type="ECO:0000256" key="10">
    <source>
        <dbReference type="ARBA" id="ARBA00048109"/>
    </source>
</evidence>
<evidence type="ECO:0000256" key="4">
    <source>
        <dbReference type="ARBA" id="ARBA00013244"/>
    </source>
</evidence>
<dbReference type="RefSeq" id="WP_228027133.1">
    <property type="nucleotide sequence ID" value="NZ_BJCL01000008.1"/>
</dbReference>
<comment type="caution">
    <text evidence="14">The sequence shown here is derived from an EMBL/GenBank/DDBJ whole genome shotgun (WGS) entry which is preliminary data.</text>
</comment>
<evidence type="ECO:0000256" key="5">
    <source>
        <dbReference type="ARBA" id="ARBA00022516"/>
    </source>
</evidence>
<keyword evidence="5" id="KW-0444">Lipid biosynthesis</keyword>
<organism evidence="14 15">
    <name type="scientific">Pseudaquabacterium pictum</name>
    <dbReference type="NCBI Taxonomy" id="2315236"/>
    <lineage>
        <taxon>Bacteria</taxon>
        <taxon>Pseudomonadati</taxon>
        <taxon>Pseudomonadota</taxon>
        <taxon>Betaproteobacteria</taxon>
        <taxon>Burkholderiales</taxon>
        <taxon>Sphaerotilaceae</taxon>
        <taxon>Pseudaquabacterium</taxon>
    </lineage>
</organism>
<dbReference type="UniPathway" id="UPA00282"/>
<gene>
    <name evidence="14" type="ORF">AQPW35_31190</name>
</gene>
<dbReference type="InterPro" id="IPR009721">
    <property type="entry name" value="O-acyltransferase_WSD1_C"/>
</dbReference>
<evidence type="ECO:0000313" key="14">
    <source>
        <dbReference type="EMBL" id="GCL64038.1"/>
    </source>
</evidence>
<comment type="pathway">
    <text evidence="2">Lipid metabolism.</text>
</comment>
<keyword evidence="15" id="KW-1185">Reference proteome</keyword>
<evidence type="ECO:0000259" key="13">
    <source>
        <dbReference type="Pfam" id="PF06974"/>
    </source>
</evidence>
<dbReference type="SUPFAM" id="SSF52777">
    <property type="entry name" value="CoA-dependent acyltransferases"/>
    <property type="match status" value="1"/>
</dbReference>
<accession>A0A480AYZ8</accession>
<comment type="similarity">
    <text evidence="3">Belongs to the long-chain O-acyltransferase family.</text>
</comment>
<keyword evidence="8" id="KW-0443">Lipid metabolism</keyword>
<dbReference type="InterPro" id="IPR004255">
    <property type="entry name" value="O-acyltransferase_WSD1_N"/>
</dbReference>
<evidence type="ECO:0000256" key="9">
    <source>
        <dbReference type="ARBA" id="ARBA00023315"/>
    </source>
</evidence>
<dbReference type="GO" id="GO:0019432">
    <property type="term" value="P:triglyceride biosynthetic process"/>
    <property type="evidence" value="ECO:0007669"/>
    <property type="project" value="UniProtKB-UniPathway"/>
</dbReference>
<dbReference type="EMBL" id="BJCL01000008">
    <property type="protein sequence ID" value="GCL64038.1"/>
    <property type="molecule type" value="Genomic_DNA"/>
</dbReference>
<dbReference type="GO" id="GO:0006071">
    <property type="term" value="P:glycerol metabolic process"/>
    <property type="evidence" value="ECO:0007669"/>
    <property type="project" value="UniProtKB-KW"/>
</dbReference>
<dbReference type="Pfam" id="PF06974">
    <property type="entry name" value="WS_DGAT_C"/>
    <property type="match status" value="1"/>
</dbReference>
<dbReference type="InterPro" id="IPR045034">
    <property type="entry name" value="O-acyltransferase_WSD1-like"/>
</dbReference>
<evidence type="ECO:0000256" key="7">
    <source>
        <dbReference type="ARBA" id="ARBA00022798"/>
    </source>
</evidence>